<dbReference type="SUPFAM" id="SSF103647">
    <property type="entry name" value="TSP type-3 repeat"/>
    <property type="match status" value="1"/>
</dbReference>
<organism evidence="2 3">
    <name type="scientific">Gordonia hydrophobica</name>
    <dbReference type="NCBI Taxonomy" id="40516"/>
    <lineage>
        <taxon>Bacteria</taxon>
        <taxon>Bacillati</taxon>
        <taxon>Actinomycetota</taxon>
        <taxon>Actinomycetes</taxon>
        <taxon>Mycobacteriales</taxon>
        <taxon>Gordoniaceae</taxon>
        <taxon>Gordonia</taxon>
    </lineage>
</organism>
<evidence type="ECO:0008006" key="4">
    <source>
        <dbReference type="Google" id="ProtNLM"/>
    </source>
</evidence>
<sequence length="147" mass="15107">MDTAIEYFFGTGDGALTHWTSQADLDLTGDGTLDAVALDFDGDGLIDDAMWDSDGDGVADRVVLDLDDDGTPETRFADGGRGLWELDAPSGEAVPRQDALDTDGDGVPDVVLMDLDGDGFADTHRPVGVSADTGSSTRGAGGGPSAR</sequence>
<dbReference type="EMBL" id="CP136137">
    <property type="protein sequence ID" value="WYY08934.1"/>
    <property type="molecule type" value="Genomic_DNA"/>
</dbReference>
<evidence type="ECO:0000313" key="3">
    <source>
        <dbReference type="Proteomes" id="UP001479933"/>
    </source>
</evidence>
<reference evidence="2 3" key="1">
    <citation type="journal article" date="2023" name="Virus Evol.">
        <title>Computational host range prediction-The good, the bad, and the ugly.</title>
        <authorList>
            <person name="Howell A.A."/>
            <person name="Versoza C.J."/>
            <person name="Pfeifer S.P."/>
        </authorList>
    </citation>
    <scope>NUCLEOTIDE SEQUENCE [LARGE SCALE GENOMIC DNA]</scope>
    <source>
        <strain evidence="2 3">1610/1b</strain>
    </source>
</reference>
<accession>A0ABZ2U7U7</accession>
<evidence type="ECO:0000313" key="2">
    <source>
        <dbReference type="EMBL" id="WYY08934.1"/>
    </source>
</evidence>
<gene>
    <name evidence="2" type="ORF">RVF87_07740</name>
</gene>
<proteinExistence type="predicted"/>
<evidence type="ECO:0000256" key="1">
    <source>
        <dbReference type="SAM" id="MobiDB-lite"/>
    </source>
</evidence>
<dbReference type="InterPro" id="IPR028974">
    <property type="entry name" value="TSP_type-3_rpt"/>
</dbReference>
<dbReference type="Gene3D" id="4.10.1080.10">
    <property type="entry name" value="TSP type-3 repeat"/>
    <property type="match status" value="1"/>
</dbReference>
<name>A0ABZ2U7U7_9ACTN</name>
<protein>
    <recommendedName>
        <fullName evidence="4">Pullulanase</fullName>
    </recommendedName>
</protein>
<dbReference type="Proteomes" id="UP001479933">
    <property type="component" value="Chromosome"/>
</dbReference>
<keyword evidence="3" id="KW-1185">Reference proteome</keyword>
<dbReference type="RefSeq" id="WP_066169946.1">
    <property type="nucleotide sequence ID" value="NZ_CP136137.1"/>
</dbReference>
<feature type="region of interest" description="Disordered" evidence="1">
    <location>
        <begin position="123"/>
        <end position="147"/>
    </location>
</feature>